<evidence type="ECO:0000256" key="5">
    <source>
        <dbReference type="ARBA" id="ARBA00023136"/>
    </source>
</evidence>
<feature type="domain" description="Major facilitator superfamily (MFS) profile" evidence="7">
    <location>
        <begin position="9"/>
        <end position="404"/>
    </location>
</feature>
<feature type="transmembrane region" description="Helical" evidence="6">
    <location>
        <begin position="218"/>
        <end position="240"/>
    </location>
</feature>
<evidence type="ECO:0000259" key="7">
    <source>
        <dbReference type="PROSITE" id="PS50850"/>
    </source>
</evidence>
<dbReference type="CDD" id="cd06173">
    <property type="entry name" value="MFS_MefA_like"/>
    <property type="match status" value="1"/>
</dbReference>
<dbReference type="SUPFAM" id="SSF103473">
    <property type="entry name" value="MFS general substrate transporter"/>
    <property type="match status" value="1"/>
</dbReference>
<evidence type="ECO:0000256" key="1">
    <source>
        <dbReference type="ARBA" id="ARBA00004651"/>
    </source>
</evidence>
<dbReference type="InterPro" id="IPR011701">
    <property type="entry name" value="MFS"/>
</dbReference>
<feature type="transmembrane region" description="Helical" evidence="6">
    <location>
        <begin position="252"/>
        <end position="270"/>
    </location>
</feature>
<dbReference type="InterPro" id="IPR020846">
    <property type="entry name" value="MFS_dom"/>
</dbReference>
<evidence type="ECO:0000256" key="6">
    <source>
        <dbReference type="SAM" id="Phobius"/>
    </source>
</evidence>
<keyword evidence="5 6" id="KW-0472">Membrane</keyword>
<feature type="transmembrane region" description="Helical" evidence="6">
    <location>
        <begin position="311"/>
        <end position="330"/>
    </location>
</feature>
<evidence type="ECO:0000256" key="2">
    <source>
        <dbReference type="ARBA" id="ARBA00022475"/>
    </source>
</evidence>
<feature type="transmembrane region" description="Helical" evidence="6">
    <location>
        <begin position="375"/>
        <end position="397"/>
    </location>
</feature>
<dbReference type="PROSITE" id="PS50850">
    <property type="entry name" value="MFS"/>
    <property type="match status" value="1"/>
</dbReference>
<reference evidence="9" key="1">
    <citation type="journal article" date="2019" name="Int. J. Syst. Evol. Microbiol.">
        <title>The Global Catalogue of Microorganisms (GCM) 10K type strain sequencing project: providing services to taxonomists for standard genome sequencing and annotation.</title>
        <authorList>
            <consortium name="The Broad Institute Genomics Platform"/>
            <consortium name="The Broad Institute Genome Sequencing Center for Infectious Disease"/>
            <person name="Wu L."/>
            <person name="Ma J."/>
        </authorList>
    </citation>
    <scope>NUCLEOTIDE SEQUENCE [LARGE SCALE GENOMIC DNA]</scope>
    <source>
        <strain evidence="9">CCUG 43117</strain>
    </source>
</reference>
<dbReference type="EMBL" id="JBHSLU010000047">
    <property type="protein sequence ID" value="MFC5506707.1"/>
    <property type="molecule type" value="Genomic_DNA"/>
</dbReference>
<evidence type="ECO:0000313" key="9">
    <source>
        <dbReference type="Proteomes" id="UP001596060"/>
    </source>
</evidence>
<feature type="transmembrane region" description="Helical" evidence="6">
    <location>
        <begin position="45"/>
        <end position="69"/>
    </location>
</feature>
<feature type="transmembrane region" description="Helical" evidence="6">
    <location>
        <begin position="12"/>
        <end position="39"/>
    </location>
</feature>
<feature type="transmembrane region" description="Helical" evidence="6">
    <location>
        <begin position="350"/>
        <end position="369"/>
    </location>
</feature>
<dbReference type="Proteomes" id="UP001596060">
    <property type="component" value="Unassembled WGS sequence"/>
</dbReference>
<gene>
    <name evidence="8" type="ORF">ACFPN9_15725</name>
</gene>
<proteinExistence type="predicted"/>
<sequence>MLAVLANRTYGRLFLAQIIALLGTGLLTVALGLLAFALAGDSAGTVLGTALAIKMIAYVAVAPVVGAFAAQLPRKAFLIAMDLVRAAIALLLPFVSEIWQIYVLIFLLQSASAAFTPTFQATIPDVLPDEADYTRALSLSRLAYDLESLISPMLAAALLTVISYHWLFSGTVAGFLVSAALVLSVKLPVSPAVAREGGIYDRTTRGVRIYLATPRLRGLLALNMAAAAGGAMVIVNTVVFVKGRLGLGDGQVALALACFGSGSMVAALALPRLLERLPDRRVMFAAAIFLGGVLAVAAAFLSGSVESPVSTLWPGLLATWLLLGLGYSAVQTPSGRLLRRSAHAEDRPAVFAAQFALSHACWLITYPLAGWLGAALPMSLTFAAFALLTLASVLVAVRVWPSDELGDVVHGHDDLPADHPHLAGVDGNRHAHAFVIDDLHREWPERVG</sequence>
<evidence type="ECO:0000256" key="3">
    <source>
        <dbReference type="ARBA" id="ARBA00022692"/>
    </source>
</evidence>
<dbReference type="PANTHER" id="PTHR23513">
    <property type="entry name" value="INTEGRAL MEMBRANE EFFLUX PROTEIN-RELATED"/>
    <property type="match status" value="1"/>
</dbReference>
<dbReference type="Pfam" id="PF07690">
    <property type="entry name" value="MFS_1"/>
    <property type="match status" value="1"/>
</dbReference>
<evidence type="ECO:0000256" key="4">
    <source>
        <dbReference type="ARBA" id="ARBA00022989"/>
    </source>
</evidence>
<dbReference type="Gene3D" id="1.20.1250.20">
    <property type="entry name" value="MFS general substrate transporter like domains"/>
    <property type="match status" value="1"/>
</dbReference>
<accession>A0ABW0P5M3</accession>
<protein>
    <submittedName>
        <fullName evidence="8">MFS transporter</fullName>
    </submittedName>
</protein>
<keyword evidence="2" id="KW-1003">Cell membrane</keyword>
<feature type="transmembrane region" description="Helical" evidence="6">
    <location>
        <begin position="166"/>
        <end position="185"/>
    </location>
</feature>
<dbReference type="InterPro" id="IPR036259">
    <property type="entry name" value="MFS_trans_sf"/>
</dbReference>
<comment type="caution">
    <text evidence="8">The sequence shown here is derived from an EMBL/GenBank/DDBJ whole genome shotgun (WGS) entry which is preliminary data.</text>
</comment>
<comment type="subcellular location">
    <subcellularLocation>
        <location evidence="1">Cell membrane</location>
        <topology evidence="1">Multi-pass membrane protein</topology>
    </subcellularLocation>
</comment>
<organism evidence="8 9">
    <name type="scientific">Bosea massiliensis</name>
    <dbReference type="NCBI Taxonomy" id="151419"/>
    <lineage>
        <taxon>Bacteria</taxon>
        <taxon>Pseudomonadati</taxon>
        <taxon>Pseudomonadota</taxon>
        <taxon>Alphaproteobacteria</taxon>
        <taxon>Hyphomicrobiales</taxon>
        <taxon>Boseaceae</taxon>
        <taxon>Bosea</taxon>
    </lineage>
</organism>
<feature type="transmembrane region" description="Helical" evidence="6">
    <location>
        <begin position="282"/>
        <end position="305"/>
    </location>
</feature>
<dbReference type="PANTHER" id="PTHR23513:SF18">
    <property type="entry name" value="INTEGRAL MEMBRANE PROTEIN"/>
    <property type="match status" value="1"/>
</dbReference>
<keyword evidence="9" id="KW-1185">Reference proteome</keyword>
<name>A0ABW0P5M3_9HYPH</name>
<keyword evidence="4 6" id="KW-1133">Transmembrane helix</keyword>
<dbReference type="RefSeq" id="WP_067993584.1">
    <property type="nucleotide sequence ID" value="NZ_JBHSLU010000047.1"/>
</dbReference>
<keyword evidence="3 6" id="KW-0812">Transmembrane</keyword>
<evidence type="ECO:0000313" key="8">
    <source>
        <dbReference type="EMBL" id="MFC5506707.1"/>
    </source>
</evidence>